<dbReference type="HOGENOM" id="CLU_737434_0_0_4"/>
<dbReference type="KEGG" id="pna:Pnap_3450"/>
<proteinExistence type="predicted"/>
<dbReference type="Gene3D" id="3.40.50.1010">
    <property type="entry name" value="5'-nuclease"/>
    <property type="match status" value="1"/>
</dbReference>
<gene>
    <name evidence="2" type="ordered locus">Pnap_3450</name>
</gene>
<organism evidence="2 3">
    <name type="scientific">Polaromonas naphthalenivorans (strain CJ2)</name>
    <dbReference type="NCBI Taxonomy" id="365044"/>
    <lineage>
        <taxon>Bacteria</taxon>
        <taxon>Pseudomonadati</taxon>
        <taxon>Pseudomonadota</taxon>
        <taxon>Betaproteobacteria</taxon>
        <taxon>Burkholderiales</taxon>
        <taxon>Comamonadaceae</taxon>
        <taxon>Polaromonas</taxon>
    </lineage>
</organism>
<dbReference type="Pfam" id="PF01936">
    <property type="entry name" value="NYN"/>
    <property type="match status" value="1"/>
</dbReference>
<dbReference type="Proteomes" id="UP000000644">
    <property type="component" value="Chromosome"/>
</dbReference>
<dbReference type="STRING" id="365044.Pnap_3450"/>
<sequence>MSGMSASLGANGARQAALLIDADNFSDPQAIDAAWAELNAYAGRVSVCRAYGAGPRLEWLQSVWRYLGTRTFPNLPLQKNTTDAALIADAVALHFQQGIRLFAIASGDADFAPLAVRLREWGCEVWCFSMEGIVFRDADAYYDRVKCFPAPVFTPVPVTPAPLRPVVPSARGGNADAGAATAEPPAYRAAAAPLSASPMFDAGLPDEVARILNAVPGLRERPQQLCHVVPVLQRHGFFDKRITRSTAFLARHAAYFELSPAHKPTLLAFRAPPSLQDAVPDEPAPAIAAGVASVSPEDAQALQRILAAFATWLPDTVRQLSMMDTLLQEGGVQIGSKPLHELFGAYPDYFKLLPATGPAMKVRLLKKPEGFALAC</sequence>
<dbReference type="InterPro" id="IPR021139">
    <property type="entry name" value="NYN"/>
</dbReference>
<feature type="domain" description="NYN" evidence="1">
    <location>
        <begin position="16"/>
        <end position="130"/>
    </location>
</feature>
<accession>A1VSW9</accession>
<evidence type="ECO:0000313" key="3">
    <source>
        <dbReference type="Proteomes" id="UP000000644"/>
    </source>
</evidence>
<protein>
    <recommendedName>
        <fullName evidence="1">NYN domain-containing protein</fullName>
    </recommendedName>
</protein>
<keyword evidence="3" id="KW-1185">Reference proteome</keyword>
<name>A1VSW9_POLNA</name>
<dbReference type="AlphaFoldDB" id="A1VSW9"/>
<evidence type="ECO:0000259" key="1">
    <source>
        <dbReference type="Pfam" id="PF01936"/>
    </source>
</evidence>
<dbReference type="PANTHER" id="PTHR35811">
    <property type="entry name" value="SLR1870 PROTEIN"/>
    <property type="match status" value="1"/>
</dbReference>
<reference evidence="3" key="1">
    <citation type="journal article" date="2009" name="Environ. Microbiol.">
        <title>The genome of Polaromonas naphthalenivorans strain CJ2, isolated from coal tar-contaminated sediment, reveals physiological and metabolic versatility and evolution through extensive horizontal gene transfer.</title>
        <authorList>
            <person name="Yagi J.M."/>
            <person name="Sims D."/>
            <person name="Brettin T."/>
            <person name="Bruce D."/>
            <person name="Madsen E.L."/>
        </authorList>
    </citation>
    <scope>NUCLEOTIDE SEQUENCE [LARGE SCALE GENOMIC DNA]</scope>
    <source>
        <strain evidence="3">CJ2</strain>
    </source>
</reference>
<dbReference type="eggNOG" id="COG1432">
    <property type="taxonomic scope" value="Bacteria"/>
</dbReference>
<dbReference type="EMBL" id="CP000529">
    <property type="protein sequence ID" value="ABM38747.1"/>
    <property type="molecule type" value="Genomic_DNA"/>
</dbReference>
<evidence type="ECO:0000313" key="2">
    <source>
        <dbReference type="EMBL" id="ABM38747.1"/>
    </source>
</evidence>
<dbReference type="PANTHER" id="PTHR35811:SF1">
    <property type="entry name" value="HTH OST-TYPE DOMAIN-CONTAINING PROTEIN"/>
    <property type="match status" value="1"/>
</dbReference>
<dbReference type="GO" id="GO:0004540">
    <property type="term" value="F:RNA nuclease activity"/>
    <property type="evidence" value="ECO:0007669"/>
    <property type="project" value="InterPro"/>
</dbReference>
<dbReference type="CDD" id="cd11297">
    <property type="entry name" value="PIN_LabA-like_N_1"/>
    <property type="match status" value="1"/>
</dbReference>